<dbReference type="Gene3D" id="1.10.10.10">
    <property type="entry name" value="Winged helix-like DNA-binding domain superfamily/Winged helix DNA-binding domain"/>
    <property type="match status" value="1"/>
</dbReference>
<name>A0ABW8TVX2_9CLOT</name>
<gene>
    <name evidence="3" type="ORF">ACJDUH_13810</name>
</gene>
<dbReference type="EMBL" id="JBJHZY010000003">
    <property type="protein sequence ID" value="MFL0269170.1"/>
    <property type="molecule type" value="Genomic_DNA"/>
</dbReference>
<dbReference type="SUPFAM" id="SSF46785">
    <property type="entry name" value="Winged helix' DNA-binding domain"/>
    <property type="match status" value="1"/>
</dbReference>
<reference evidence="3 4" key="1">
    <citation type="submission" date="2024-11" db="EMBL/GenBank/DDBJ databases">
        <authorList>
            <person name="Heng Y.C."/>
            <person name="Lim A.C.H."/>
            <person name="Lee J.K.Y."/>
            <person name="Kittelmann S."/>
        </authorList>
    </citation>
    <scope>NUCLEOTIDE SEQUENCE [LARGE SCALE GENOMIC DNA]</scope>
    <source>
        <strain evidence="3 4">WILCCON 0202</strain>
    </source>
</reference>
<dbReference type="InterPro" id="IPR036388">
    <property type="entry name" value="WH-like_DNA-bd_sf"/>
</dbReference>
<proteinExistence type="predicted"/>
<evidence type="ECO:0000259" key="1">
    <source>
        <dbReference type="Pfam" id="PF02829"/>
    </source>
</evidence>
<dbReference type="InterPro" id="IPR035922">
    <property type="entry name" value="3H_dom_sf"/>
</dbReference>
<accession>A0ABW8TVX2</accession>
<dbReference type="InterPro" id="IPR026043">
    <property type="entry name" value="NadR"/>
</dbReference>
<dbReference type="PANTHER" id="PTHR40068">
    <property type="entry name" value="TRANSCRIPTION REPRESSOR NIAR-RELATED"/>
    <property type="match status" value="1"/>
</dbReference>
<dbReference type="SUPFAM" id="SSF75500">
    <property type="entry name" value="Putative transcriptional regulator TM1602, C-terminal domain"/>
    <property type="match status" value="1"/>
</dbReference>
<feature type="domain" description="Helix-turn-helix type 11" evidence="2">
    <location>
        <begin position="6"/>
        <end position="59"/>
    </location>
</feature>
<evidence type="ECO:0000313" key="3">
    <source>
        <dbReference type="EMBL" id="MFL0269170.1"/>
    </source>
</evidence>
<dbReference type="InterPro" id="IPR004173">
    <property type="entry name" value="3H_domain"/>
</dbReference>
<dbReference type="Pfam" id="PF02829">
    <property type="entry name" value="3H"/>
    <property type="match status" value="1"/>
</dbReference>
<dbReference type="Proteomes" id="UP001623661">
    <property type="component" value="Unassembled WGS sequence"/>
</dbReference>
<protein>
    <submittedName>
        <fullName evidence="3">Transcription repressor NadR</fullName>
    </submittedName>
</protein>
<organism evidence="3 4">
    <name type="scientific">Candidatus Clostridium radicumherbarum</name>
    <dbReference type="NCBI Taxonomy" id="3381662"/>
    <lineage>
        <taxon>Bacteria</taxon>
        <taxon>Bacillati</taxon>
        <taxon>Bacillota</taxon>
        <taxon>Clostridia</taxon>
        <taxon>Eubacteriales</taxon>
        <taxon>Clostridiaceae</taxon>
        <taxon>Clostridium</taxon>
    </lineage>
</organism>
<comment type="caution">
    <text evidence="3">The sequence shown here is derived from an EMBL/GenBank/DDBJ whole genome shotgun (WGS) entry which is preliminary data.</text>
</comment>
<sequence length="171" mass="19667">MSSNERRKLIEDILIKREEPQKGSKLAQELGVTRQVIVKDIAILRAEGTAIIATPEGYIIPRKEIHKVKRIIAVCHKIEEIEEELSLIVKFGGKVEDVIIEHPLYGEMRGMLMIKTPYDVQSFMEKCRQYNAEPLLTLTRGIHLHTIEADDEETLDRIIKELKIKNLLISD</sequence>
<keyword evidence="4" id="KW-1185">Reference proteome</keyword>
<dbReference type="RefSeq" id="WP_406765800.1">
    <property type="nucleotide sequence ID" value="NZ_JBJHZY010000003.1"/>
</dbReference>
<feature type="domain" description="3H" evidence="1">
    <location>
        <begin position="72"/>
        <end position="168"/>
    </location>
</feature>
<evidence type="ECO:0000313" key="4">
    <source>
        <dbReference type="Proteomes" id="UP001623661"/>
    </source>
</evidence>
<dbReference type="InterPro" id="IPR013196">
    <property type="entry name" value="HTH_11"/>
</dbReference>
<dbReference type="PIRSF" id="PIRSF037847">
    <property type="entry name" value="NiaR"/>
    <property type="match status" value="1"/>
</dbReference>
<dbReference type="PANTHER" id="PTHR40068:SF1">
    <property type="entry name" value="TRANSCRIPTION REPRESSOR NIAR-RELATED"/>
    <property type="match status" value="1"/>
</dbReference>
<evidence type="ECO:0000259" key="2">
    <source>
        <dbReference type="Pfam" id="PF08279"/>
    </source>
</evidence>
<dbReference type="Gene3D" id="3.30.1340.20">
    <property type="entry name" value="3H domain"/>
    <property type="match status" value="1"/>
</dbReference>
<dbReference type="InterPro" id="IPR036390">
    <property type="entry name" value="WH_DNA-bd_sf"/>
</dbReference>
<dbReference type="Pfam" id="PF08279">
    <property type="entry name" value="HTH_11"/>
    <property type="match status" value="1"/>
</dbReference>